<dbReference type="InterPro" id="IPR002545">
    <property type="entry name" value="CheW-lke_dom"/>
</dbReference>
<sequence>MANNLENILSDRMETSEDTQKNRFLTFLVGNEGYGIEIQYITEIINVLAITKIPELPEYVKGIINLRGKIVPVMDVRLRFGKTAREYDDRTCIIVMNMGDLIIGLIVDSVSEVLTIPEEDISDPPQVGARGSVFIRKIGKSPGGMKLLLDCNRLLMEENTEDLSDEV</sequence>
<gene>
    <name evidence="6" type="ORF">SAMN02745691_01731</name>
</gene>
<reference evidence="6 7" key="1">
    <citation type="submission" date="2016-11" db="EMBL/GenBank/DDBJ databases">
        <authorList>
            <person name="Jaros S."/>
            <person name="Januszkiewicz K."/>
            <person name="Wedrychowicz H."/>
        </authorList>
    </citation>
    <scope>NUCLEOTIDE SEQUENCE [LARGE SCALE GENOMIC DNA]</scope>
    <source>
        <strain evidence="6 7">DSM 15970</strain>
    </source>
</reference>
<dbReference type="AlphaFoldDB" id="A0A1M6IAD4"/>
<protein>
    <recommendedName>
        <fullName evidence="2">Chemotaxis protein CheW</fullName>
    </recommendedName>
</protein>
<dbReference type="STRING" id="1122934.SAMN02745691_01731"/>
<dbReference type="InterPro" id="IPR036061">
    <property type="entry name" value="CheW-like_dom_sf"/>
</dbReference>
<evidence type="ECO:0000313" key="6">
    <source>
        <dbReference type="EMBL" id="SHJ31414.1"/>
    </source>
</evidence>
<dbReference type="FunFam" id="2.40.50.180:FF:000002">
    <property type="entry name" value="Chemotaxis protein CheW"/>
    <property type="match status" value="1"/>
</dbReference>
<dbReference type="PANTHER" id="PTHR22617:SF23">
    <property type="entry name" value="CHEMOTAXIS PROTEIN CHEW"/>
    <property type="match status" value="1"/>
</dbReference>
<dbReference type="GO" id="GO:0006935">
    <property type="term" value="P:chemotaxis"/>
    <property type="evidence" value="ECO:0007669"/>
    <property type="project" value="UniProtKB-KW"/>
</dbReference>
<dbReference type="Proteomes" id="UP000184342">
    <property type="component" value="Unassembled WGS sequence"/>
</dbReference>
<dbReference type="CDD" id="cd00732">
    <property type="entry name" value="CheW"/>
    <property type="match status" value="1"/>
</dbReference>
<evidence type="ECO:0000256" key="4">
    <source>
        <dbReference type="ARBA" id="ARBA00022500"/>
    </source>
</evidence>
<dbReference type="GO" id="GO:0005829">
    <property type="term" value="C:cytosol"/>
    <property type="evidence" value="ECO:0007669"/>
    <property type="project" value="TreeGrafter"/>
</dbReference>
<keyword evidence="7" id="KW-1185">Reference proteome</keyword>
<evidence type="ECO:0000259" key="5">
    <source>
        <dbReference type="PROSITE" id="PS50851"/>
    </source>
</evidence>
<dbReference type="GO" id="GO:0007165">
    <property type="term" value="P:signal transduction"/>
    <property type="evidence" value="ECO:0007669"/>
    <property type="project" value="InterPro"/>
</dbReference>
<keyword evidence="4" id="KW-0145">Chemotaxis</keyword>
<evidence type="ECO:0000256" key="2">
    <source>
        <dbReference type="ARBA" id="ARBA00021483"/>
    </source>
</evidence>
<dbReference type="PANTHER" id="PTHR22617">
    <property type="entry name" value="CHEMOTAXIS SENSOR HISTIDINE KINASE-RELATED"/>
    <property type="match status" value="1"/>
</dbReference>
<dbReference type="InterPro" id="IPR039315">
    <property type="entry name" value="CheW"/>
</dbReference>
<dbReference type="SUPFAM" id="SSF50341">
    <property type="entry name" value="CheW-like"/>
    <property type="match status" value="1"/>
</dbReference>
<proteinExistence type="predicted"/>
<keyword evidence="3" id="KW-0963">Cytoplasm</keyword>
<evidence type="ECO:0000313" key="7">
    <source>
        <dbReference type="Proteomes" id="UP000184342"/>
    </source>
</evidence>
<evidence type="ECO:0000256" key="1">
    <source>
        <dbReference type="ARBA" id="ARBA00004496"/>
    </source>
</evidence>
<dbReference type="Gene3D" id="2.30.30.40">
    <property type="entry name" value="SH3 Domains"/>
    <property type="match status" value="1"/>
</dbReference>
<dbReference type="Gene3D" id="2.40.50.180">
    <property type="entry name" value="CheA-289, Domain 4"/>
    <property type="match status" value="1"/>
</dbReference>
<comment type="subcellular location">
    <subcellularLocation>
        <location evidence="1">Cytoplasm</location>
    </subcellularLocation>
</comment>
<dbReference type="SMART" id="SM00260">
    <property type="entry name" value="CheW"/>
    <property type="match status" value="1"/>
</dbReference>
<dbReference type="EMBL" id="FQYT01000017">
    <property type="protein sequence ID" value="SHJ31414.1"/>
    <property type="molecule type" value="Genomic_DNA"/>
</dbReference>
<dbReference type="PROSITE" id="PS50851">
    <property type="entry name" value="CHEW"/>
    <property type="match status" value="1"/>
</dbReference>
<name>A0A1M6IAD4_9FIRM</name>
<accession>A0A1M6IAD4</accession>
<evidence type="ECO:0000256" key="3">
    <source>
        <dbReference type="ARBA" id="ARBA00022490"/>
    </source>
</evidence>
<dbReference type="Pfam" id="PF01584">
    <property type="entry name" value="CheW"/>
    <property type="match status" value="1"/>
</dbReference>
<dbReference type="RefSeq" id="WP_073994024.1">
    <property type="nucleotide sequence ID" value="NZ_FQYT01000017.1"/>
</dbReference>
<organism evidence="6 7">
    <name type="scientific">Parasporobacterium paucivorans DSM 15970</name>
    <dbReference type="NCBI Taxonomy" id="1122934"/>
    <lineage>
        <taxon>Bacteria</taxon>
        <taxon>Bacillati</taxon>
        <taxon>Bacillota</taxon>
        <taxon>Clostridia</taxon>
        <taxon>Lachnospirales</taxon>
        <taxon>Lachnospiraceae</taxon>
        <taxon>Parasporobacterium</taxon>
    </lineage>
</organism>
<dbReference type="OrthoDB" id="9794382at2"/>
<feature type="domain" description="CheW-like" evidence="5">
    <location>
        <begin position="21"/>
        <end position="160"/>
    </location>
</feature>